<accession>A0A8J2JGK4</accession>
<dbReference type="PANTHER" id="PTHR34153">
    <property type="entry name" value="SI:CH211-262H13.3-RELATED-RELATED"/>
    <property type="match status" value="1"/>
</dbReference>
<dbReference type="OrthoDB" id="10071708at2759"/>
<name>A0A8J2JGK4_9HEXA</name>
<dbReference type="Proteomes" id="UP000708208">
    <property type="component" value="Unassembled WGS sequence"/>
</dbReference>
<protein>
    <recommendedName>
        <fullName evidence="3">DUF4806 domain-containing protein</fullName>
    </recommendedName>
</protein>
<sequence length="120" mass="13636">MQRSLKNFKMLLSDHEFRSECLKYLGTIGGSDLTTTVFEPLKKIMTDEVAYLFNFKGVNGISNFSVLHLNDLIFDLVRGNPKTAPESMISVRNKIQAWVLHAGDKLPKEKKRFNNNSSEA</sequence>
<keyword evidence="2" id="KW-1185">Reference proteome</keyword>
<proteinExistence type="predicted"/>
<dbReference type="PANTHER" id="PTHR34153:SF2">
    <property type="entry name" value="SI:CH211-262H13.3-RELATED"/>
    <property type="match status" value="1"/>
</dbReference>
<evidence type="ECO:0000313" key="2">
    <source>
        <dbReference type="Proteomes" id="UP000708208"/>
    </source>
</evidence>
<dbReference type="EMBL" id="CAJVCH010052935">
    <property type="protein sequence ID" value="CAG7718372.1"/>
    <property type="molecule type" value="Genomic_DNA"/>
</dbReference>
<comment type="caution">
    <text evidence="1">The sequence shown here is derived from an EMBL/GenBank/DDBJ whole genome shotgun (WGS) entry which is preliminary data.</text>
</comment>
<evidence type="ECO:0008006" key="3">
    <source>
        <dbReference type="Google" id="ProtNLM"/>
    </source>
</evidence>
<dbReference type="AlphaFoldDB" id="A0A8J2JGK4"/>
<organism evidence="1 2">
    <name type="scientific">Allacma fusca</name>
    <dbReference type="NCBI Taxonomy" id="39272"/>
    <lineage>
        <taxon>Eukaryota</taxon>
        <taxon>Metazoa</taxon>
        <taxon>Ecdysozoa</taxon>
        <taxon>Arthropoda</taxon>
        <taxon>Hexapoda</taxon>
        <taxon>Collembola</taxon>
        <taxon>Symphypleona</taxon>
        <taxon>Sminthuridae</taxon>
        <taxon>Allacma</taxon>
    </lineage>
</organism>
<reference evidence="1" key="1">
    <citation type="submission" date="2021-06" db="EMBL/GenBank/DDBJ databases">
        <authorList>
            <person name="Hodson N. C."/>
            <person name="Mongue J. A."/>
            <person name="Jaron S. K."/>
        </authorList>
    </citation>
    <scope>NUCLEOTIDE SEQUENCE</scope>
</reference>
<gene>
    <name evidence="1" type="ORF">AFUS01_LOCUS7765</name>
</gene>
<evidence type="ECO:0000313" key="1">
    <source>
        <dbReference type="EMBL" id="CAG7718372.1"/>
    </source>
</evidence>